<proteinExistence type="predicted"/>
<accession>A0ABZ3F2I0</accession>
<dbReference type="Proteomes" id="UP001451571">
    <property type="component" value="Chromosome"/>
</dbReference>
<sequence length="91" mass="10439">MYKILLLRSTRGVNGVNSLYHFLTEIVVHEDGTSEEVISEFEDEVTLETKILELLQTRSRNDIYVVSDKTYTIDILFSPTIDDGENEEPVT</sequence>
<keyword evidence="2" id="KW-1185">Reference proteome</keyword>
<reference evidence="1 2" key="1">
    <citation type="submission" date="2024-02" db="EMBL/GenBank/DDBJ databases">
        <title>Bacterial strain from lacustrine sediment.</title>
        <authorList>
            <person name="Petit C."/>
            <person name="Fadhlaoui K."/>
        </authorList>
    </citation>
    <scope>NUCLEOTIDE SEQUENCE [LARGE SCALE GENOMIC DNA]</scope>
    <source>
        <strain evidence="1 2">IPX-CK</strain>
    </source>
</reference>
<dbReference type="RefSeq" id="WP_342759366.1">
    <property type="nucleotide sequence ID" value="NZ_CP146256.1"/>
</dbReference>
<evidence type="ECO:0000313" key="2">
    <source>
        <dbReference type="Proteomes" id="UP001451571"/>
    </source>
</evidence>
<protein>
    <submittedName>
        <fullName evidence="1">Uncharacterized protein</fullName>
    </submittedName>
</protein>
<organism evidence="1 2">
    <name type="scientific">Kineothrix sedimenti</name>
    <dbReference type="NCBI Taxonomy" id="3123317"/>
    <lineage>
        <taxon>Bacteria</taxon>
        <taxon>Bacillati</taxon>
        <taxon>Bacillota</taxon>
        <taxon>Clostridia</taxon>
        <taxon>Lachnospirales</taxon>
        <taxon>Lachnospiraceae</taxon>
        <taxon>Kineothrix</taxon>
    </lineage>
</organism>
<name>A0ABZ3F2I0_9FIRM</name>
<dbReference type="EMBL" id="CP146256">
    <property type="protein sequence ID" value="XAH75793.1"/>
    <property type="molecule type" value="Genomic_DNA"/>
</dbReference>
<gene>
    <name evidence="1" type="ORF">V6984_08585</name>
</gene>
<evidence type="ECO:0000313" key="1">
    <source>
        <dbReference type="EMBL" id="XAH75793.1"/>
    </source>
</evidence>